<evidence type="ECO:0000313" key="3">
    <source>
        <dbReference type="Proteomes" id="UP001207742"/>
    </source>
</evidence>
<gene>
    <name evidence="2" type="ORF">OL497_28960</name>
</gene>
<protein>
    <recommendedName>
        <fullName evidence="4">Carboxypeptidase regulatory-like domain-containing protein</fullName>
    </recommendedName>
</protein>
<accession>A0ABT3IVG9</accession>
<dbReference type="PROSITE" id="PS51257">
    <property type="entry name" value="PROKAR_LIPOPROTEIN"/>
    <property type="match status" value="1"/>
</dbReference>
<dbReference type="SUPFAM" id="SSF49464">
    <property type="entry name" value="Carboxypeptidase regulatory domain-like"/>
    <property type="match status" value="1"/>
</dbReference>
<dbReference type="Proteomes" id="UP001207742">
    <property type="component" value="Unassembled WGS sequence"/>
</dbReference>
<proteinExistence type="predicted"/>
<dbReference type="RefSeq" id="WP_264734763.1">
    <property type="nucleotide sequence ID" value="NZ_JAPDNR010000001.1"/>
</dbReference>
<comment type="caution">
    <text evidence="2">The sequence shown here is derived from an EMBL/GenBank/DDBJ whole genome shotgun (WGS) entry which is preliminary data.</text>
</comment>
<keyword evidence="3" id="KW-1185">Reference proteome</keyword>
<name>A0ABT3IVG9_9BACT</name>
<reference evidence="2 3" key="1">
    <citation type="submission" date="2022-10" db="EMBL/GenBank/DDBJ databases">
        <title>Chitinophaga nivalis PC15 sp. nov., isolated from Pyeongchang county, South Korea.</title>
        <authorList>
            <person name="Trinh H.N."/>
        </authorList>
    </citation>
    <scope>NUCLEOTIDE SEQUENCE [LARGE SCALE GENOMIC DNA]</scope>
    <source>
        <strain evidence="2 3">PC14</strain>
    </source>
</reference>
<keyword evidence="1" id="KW-0732">Signal</keyword>
<organism evidence="2 3">
    <name type="scientific">Chitinophaga nivalis</name>
    <dbReference type="NCBI Taxonomy" id="2991709"/>
    <lineage>
        <taxon>Bacteria</taxon>
        <taxon>Pseudomonadati</taxon>
        <taxon>Bacteroidota</taxon>
        <taxon>Chitinophagia</taxon>
        <taxon>Chitinophagales</taxon>
        <taxon>Chitinophagaceae</taxon>
        <taxon>Chitinophaga</taxon>
    </lineage>
</organism>
<dbReference type="Gene3D" id="2.60.40.1120">
    <property type="entry name" value="Carboxypeptidase-like, regulatory domain"/>
    <property type="match status" value="1"/>
</dbReference>
<dbReference type="InterPro" id="IPR008969">
    <property type="entry name" value="CarboxyPept-like_regulatory"/>
</dbReference>
<feature type="signal peptide" evidence="1">
    <location>
        <begin position="1"/>
        <end position="17"/>
    </location>
</feature>
<evidence type="ECO:0008006" key="4">
    <source>
        <dbReference type="Google" id="ProtNLM"/>
    </source>
</evidence>
<evidence type="ECO:0000313" key="2">
    <source>
        <dbReference type="EMBL" id="MCW3487957.1"/>
    </source>
</evidence>
<dbReference type="EMBL" id="JAPDNS010000002">
    <property type="protein sequence ID" value="MCW3487957.1"/>
    <property type="molecule type" value="Genomic_DNA"/>
</dbReference>
<evidence type="ECO:0000256" key="1">
    <source>
        <dbReference type="SAM" id="SignalP"/>
    </source>
</evidence>
<feature type="chain" id="PRO_5047254975" description="Carboxypeptidase regulatory-like domain-containing protein" evidence="1">
    <location>
        <begin position="18"/>
        <end position="592"/>
    </location>
</feature>
<sequence length="592" mass="64557">MFKNVLWWLALPLVLLSACDKSMVTVKYPNEIVPPVNNNNPIPTQQVKTGIQGIILDENNRPVQGASVKAGQKTISTNAKGYFLLDDITVVKAAAVVTVTKSGYFDGIRTFSIPADNKLQYVQIQLLPKKVAGVFDGATGGNITASNAQFIFRPNHVLNADNTPYTGKVSLYYAPINPERADFADIMPGDLRGINNGNALVGLKSYGMMALEVRGAAGEKLHLDSSMSVTFKVTIPATLLSSAPATIPLWHFDEKIGVWREEGSANKVGDSYLGSLKHFSTWTHSLWFWPAYFTATLQNETGSPLAFFQIKMTRQDGTSSFDYTNENGEVQGVVPANESLTMTVVKRHGTCEMEMLSRKVGPWTAFNSLGIIKVTPAAGNTLRISGTVTNCDNNPVTNGIVNVTVESKLYRALLKNGTYNITALHCEATATDVSINAIDLATNKTIARELTAVSVDQVADLQVCDVIEQSTASLIVDGTSYTYTTPADIVDLSSDTSDVYRVKITKNPFGNIKESCVLILAGLEKGTHVRNMHLNLPNVFLGGDYSYTVTQEAPRKGDFLIFTINGKLRNAQDYTDTRLRTISGTVKVKRLW</sequence>